<dbReference type="InterPro" id="IPR023780">
    <property type="entry name" value="Chromo_domain"/>
</dbReference>
<dbReference type="Pfam" id="PF00385">
    <property type="entry name" value="Chromo"/>
    <property type="match status" value="1"/>
</dbReference>
<keyword evidence="1" id="KW-0812">Transmembrane</keyword>
<name>A0A1I7WHY2_HETBA</name>
<dbReference type="PANTHER" id="PTHR46585">
    <property type="entry name" value="INTEGRASE CORE DOMAIN CONTAINING PROTEIN"/>
    <property type="match status" value="1"/>
</dbReference>
<feature type="domain" description="Chromo" evidence="2">
    <location>
        <begin position="102"/>
        <end position="143"/>
    </location>
</feature>
<dbReference type="PANTHER" id="PTHR46585:SF1">
    <property type="entry name" value="CHROMO DOMAIN-CONTAINING PROTEIN"/>
    <property type="match status" value="1"/>
</dbReference>
<dbReference type="SUPFAM" id="SSF54160">
    <property type="entry name" value="Chromo domain-like"/>
    <property type="match status" value="1"/>
</dbReference>
<feature type="transmembrane region" description="Helical" evidence="1">
    <location>
        <begin position="174"/>
        <end position="194"/>
    </location>
</feature>
<keyword evidence="1" id="KW-0472">Membrane</keyword>
<evidence type="ECO:0000313" key="4">
    <source>
        <dbReference type="WBParaSite" id="Hba_04572"/>
    </source>
</evidence>
<organism evidence="3 4">
    <name type="scientific">Heterorhabditis bacteriophora</name>
    <name type="common">Entomopathogenic nematode worm</name>
    <dbReference type="NCBI Taxonomy" id="37862"/>
    <lineage>
        <taxon>Eukaryota</taxon>
        <taxon>Metazoa</taxon>
        <taxon>Ecdysozoa</taxon>
        <taxon>Nematoda</taxon>
        <taxon>Chromadorea</taxon>
        <taxon>Rhabditida</taxon>
        <taxon>Rhabditina</taxon>
        <taxon>Rhabditomorpha</taxon>
        <taxon>Strongyloidea</taxon>
        <taxon>Heterorhabditidae</taxon>
        <taxon>Heterorhabditis</taxon>
    </lineage>
</organism>
<sequence length="236" mass="27759">MSPIKGSDPVNKPIVYQNLFSKDKKDTKLTKFKVGDNVRITKYKSIFDRGYLPNWTTEKFIINTVYKTNPTTYEIKDLADEVIKDKFYDEDLTIFENTNHIYKVEKLLKRRTRDRIKEILVKWYEYPDKFNSWIPETKVANNPYRGVIHHPYLIYQLSINTFIFLLQFCRICSLFSNNSVLILSVCIFCGFLYLKIVSIARDASSPLLFFIGIAQAYLLKQSIIVNKYLKLPFSLA</sequence>
<dbReference type="InterPro" id="IPR016197">
    <property type="entry name" value="Chromo-like_dom_sf"/>
</dbReference>
<evidence type="ECO:0000313" key="3">
    <source>
        <dbReference type="Proteomes" id="UP000095283"/>
    </source>
</evidence>
<keyword evidence="3" id="KW-1185">Reference proteome</keyword>
<feature type="transmembrane region" description="Helical" evidence="1">
    <location>
        <begin position="206"/>
        <end position="225"/>
    </location>
</feature>
<proteinExistence type="predicted"/>
<dbReference type="WBParaSite" id="Hba_04572">
    <property type="protein sequence ID" value="Hba_04572"/>
    <property type="gene ID" value="Hba_04572"/>
</dbReference>
<accession>A0A1I7WHY2</accession>
<evidence type="ECO:0000256" key="1">
    <source>
        <dbReference type="SAM" id="Phobius"/>
    </source>
</evidence>
<dbReference type="PROSITE" id="PS50013">
    <property type="entry name" value="CHROMO_2"/>
    <property type="match status" value="1"/>
</dbReference>
<reference evidence="4" key="1">
    <citation type="submission" date="2016-11" db="UniProtKB">
        <authorList>
            <consortium name="WormBaseParasite"/>
        </authorList>
    </citation>
    <scope>IDENTIFICATION</scope>
</reference>
<dbReference type="Gene3D" id="2.40.50.40">
    <property type="match status" value="1"/>
</dbReference>
<protein>
    <submittedName>
        <fullName evidence="4">Chromo domain-containing protein</fullName>
    </submittedName>
</protein>
<evidence type="ECO:0000259" key="2">
    <source>
        <dbReference type="PROSITE" id="PS50013"/>
    </source>
</evidence>
<dbReference type="InterPro" id="IPR000953">
    <property type="entry name" value="Chromo/chromo_shadow_dom"/>
</dbReference>
<dbReference type="CDD" id="cd00024">
    <property type="entry name" value="CD_CSD"/>
    <property type="match status" value="1"/>
</dbReference>
<dbReference type="AlphaFoldDB" id="A0A1I7WHY2"/>
<dbReference type="Proteomes" id="UP000095283">
    <property type="component" value="Unplaced"/>
</dbReference>
<keyword evidence="1" id="KW-1133">Transmembrane helix</keyword>